<keyword evidence="6" id="KW-1185">Reference proteome</keyword>
<evidence type="ECO:0000313" key="5">
    <source>
        <dbReference type="EMBL" id="KAL1862715.1"/>
    </source>
</evidence>
<dbReference type="Gene3D" id="3.10.490.10">
    <property type="entry name" value="Gamma-glutamyl cyclotransferase-like"/>
    <property type="match status" value="1"/>
</dbReference>
<evidence type="ECO:0000256" key="3">
    <source>
        <dbReference type="ARBA" id="ARBA00030602"/>
    </source>
</evidence>
<evidence type="ECO:0000256" key="1">
    <source>
        <dbReference type="ARBA" id="ARBA00008861"/>
    </source>
</evidence>
<dbReference type="EMBL" id="JAWRVE010000078">
    <property type="protein sequence ID" value="KAL1862715.1"/>
    <property type="molecule type" value="Genomic_DNA"/>
</dbReference>
<accession>A0ABR3WIP2</accession>
<dbReference type="Pfam" id="PF06094">
    <property type="entry name" value="GGACT"/>
    <property type="match status" value="1"/>
</dbReference>
<gene>
    <name evidence="5" type="ORF">Daus18300_008359</name>
</gene>
<dbReference type="PANTHER" id="PTHR31544:SF2">
    <property type="entry name" value="AIG2-LIKE PROTEIN D"/>
    <property type="match status" value="1"/>
</dbReference>
<dbReference type="InterPro" id="IPR036568">
    <property type="entry name" value="GGCT-like_sf"/>
</dbReference>
<dbReference type="InterPro" id="IPR009288">
    <property type="entry name" value="AIG2-like_dom"/>
</dbReference>
<organism evidence="5 6">
    <name type="scientific">Diaporthe australafricana</name>
    <dbReference type="NCBI Taxonomy" id="127596"/>
    <lineage>
        <taxon>Eukaryota</taxon>
        <taxon>Fungi</taxon>
        <taxon>Dikarya</taxon>
        <taxon>Ascomycota</taxon>
        <taxon>Pezizomycotina</taxon>
        <taxon>Sordariomycetes</taxon>
        <taxon>Sordariomycetidae</taxon>
        <taxon>Diaporthales</taxon>
        <taxon>Diaporthaceae</taxon>
        <taxon>Diaporthe</taxon>
    </lineage>
</organism>
<dbReference type="Proteomes" id="UP001583177">
    <property type="component" value="Unassembled WGS sequence"/>
</dbReference>
<sequence>MAFESDRFALARSALGSDPSRSAPALFAYGSLLIDEVIAALLDRVPEHEPARAPGYRVSQLPGQSYPGLVHDGSSEAPGRIYCGISPEEWALLDAFENPMYEVQVVTLGDGRKALAYVWTKDSLIGAMGWTAASMTGVVLEQYLEWTKAWREEYMAQLEAS</sequence>
<evidence type="ECO:0000259" key="4">
    <source>
        <dbReference type="Pfam" id="PF06094"/>
    </source>
</evidence>
<proteinExistence type="inferred from homology"/>
<keyword evidence="2" id="KW-0808">Transferase</keyword>
<name>A0ABR3WIP2_9PEZI</name>
<reference evidence="5 6" key="1">
    <citation type="journal article" date="2024" name="IMA Fungus">
        <title>IMA Genome - F19 : A genome assembly and annotation guide to empower mycologists, including annotated draft genome sequences of Ceratocystis pirilliformis, Diaporthe australafricana, Fusarium ophioides, Paecilomyces lecythidis, and Sporothrix stenoceras.</title>
        <authorList>
            <person name="Aylward J."/>
            <person name="Wilson A.M."/>
            <person name="Visagie C.M."/>
            <person name="Spraker J."/>
            <person name="Barnes I."/>
            <person name="Buitendag C."/>
            <person name="Ceriani C."/>
            <person name="Del Mar Angel L."/>
            <person name="du Plessis D."/>
            <person name="Fuchs T."/>
            <person name="Gasser K."/>
            <person name="Kramer D."/>
            <person name="Li W."/>
            <person name="Munsamy K."/>
            <person name="Piso A."/>
            <person name="Price J.L."/>
            <person name="Sonnekus B."/>
            <person name="Thomas C."/>
            <person name="van der Nest A."/>
            <person name="van Dijk A."/>
            <person name="van Heerden A."/>
            <person name="van Vuuren N."/>
            <person name="Yilmaz N."/>
            <person name="Duong T.A."/>
            <person name="van der Merwe N.A."/>
            <person name="Wingfield M.J."/>
            <person name="Wingfield B.D."/>
        </authorList>
    </citation>
    <scope>NUCLEOTIDE SEQUENCE [LARGE SCALE GENOMIC DNA]</scope>
    <source>
        <strain evidence="5 6">CMW 18300</strain>
    </source>
</reference>
<dbReference type="CDD" id="cd06661">
    <property type="entry name" value="GGCT_like"/>
    <property type="match status" value="1"/>
</dbReference>
<dbReference type="PANTHER" id="PTHR31544">
    <property type="entry name" value="AIG2-LIKE PROTEIN D"/>
    <property type="match status" value="1"/>
</dbReference>
<feature type="domain" description="Gamma-glutamylcyclotransferase AIG2-like" evidence="4">
    <location>
        <begin position="26"/>
        <end position="121"/>
    </location>
</feature>
<evidence type="ECO:0000313" key="6">
    <source>
        <dbReference type="Proteomes" id="UP001583177"/>
    </source>
</evidence>
<evidence type="ECO:0000256" key="2">
    <source>
        <dbReference type="ARBA" id="ARBA00022679"/>
    </source>
</evidence>
<comment type="caution">
    <text evidence="5">The sequence shown here is derived from an EMBL/GenBank/DDBJ whole genome shotgun (WGS) entry which is preliminary data.</text>
</comment>
<comment type="similarity">
    <text evidence="1">Belongs to the gamma-glutamylcyclotransferase family.</text>
</comment>
<dbReference type="InterPro" id="IPR013024">
    <property type="entry name" value="GGCT-like"/>
</dbReference>
<dbReference type="InterPro" id="IPR045038">
    <property type="entry name" value="AIG2-like"/>
</dbReference>
<dbReference type="SUPFAM" id="SSF110857">
    <property type="entry name" value="Gamma-glutamyl cyclotransferase-like"/>
    <property type="match status" value="1"/>
</dbReference>
<protein>
    <recommendedName>
        <fullName evidence="3">Putative gamma-glutamylcyclotransferase</fullName>
    </recommendedName>
</protein>